<dbReference type="EMBL" id="CM037158">
    <property type="protein sequence ID" value="KAH7850804.1"/>
    <property type="molecule type" value="Genomic_DNA"/>
</dbReference>
<reference evidence="1 2" key="1">
    <citation type="journal article" date="2021" name="Hortic Res">
        <title>High-quality reference genome and annotation aids understanding of berry development for evergreen blueberry (Vaccinium darrowii).</title>
        <authorList>
            <person name="Yu J."/>
            <person name="Hulse-Kemp A.M."/>
            <person name="Babiker E."/>
            <person name="Staton M."/>
        </authorList>
    </citation>
    <scope>NUCLEOTIDE SEQUENCE [LARGE SCALE GENOMIC DNA]</scope>
    <source>
        <strain evidence="2">cv. NJ 8807/NJ 8810</strain>
        <tissue evidence="1">Young leaf</tissue>
    </source>
</reference>
<proteinExistence type="predicted"/>
<keyword evidence="2" id="KW-1185">Reference proteome</keyword>
<accession>A0ACB7YCF4</accession>
<protein>
    <submittedName>
        <fullName evidence="1">Uncharacterized protein</fullName>
    </submittedName>
</protein>
<name>A0ACB7YCF4_9ERIC</name>
<sequence>MGCCYSRIEREETVSRCKARKRYMKQFVQARQSFSASHSMYLNSLKTTGSALLQFATAEIHHHQDYNHYEPPLFPSPPPLPITPLPPPPPPPPMSPTSSTWTTTSTTVSTALPPPPPPPASGWDFWDPFMPSSSRSAMEEEWERTTVTVSEAAAAVVTAPLSVVSGYSKDTSTTSELAMVVSSKSKDLVEIVKELDEYFLRAADAGAHLSSLLEVPTCGFPDQRSPAKVYGYGKSLSPLLWTSWGTCQKFEGFGKPGEEMVGRNFGGGDFIRGSHCSTVEKLYAWEKKLYSEVKNAETLKLEHEKRTEQLRKLELKRADYVKTEKTKKEVEKLESRIMVASQGIETTSTEIIKLRESELYPQLVDLVKGLTGMWRSLYECHHVQTHIVKQLKYLNTIPSTNPTSEIHRQSTLQLELEVQKWHLAFCNLVKSQRDYIQSLSGWLRLSLFQFNKTTPLPRTPEDSAIYSLCEEWHLVTDRLPDKVASEGINSFLTVIHAIVVQQTEEQKQKKRSESAFKELEKRVVELRALEAKYGPYSMHEGTSRTKDPIVAKREKVAYLRAKAEEEKGKHEKSVSVTRAMTMNNLQMGLPHVFEAVTGFANVCSHAFESVAASSTAQVMEQSPGKASSSVPTIVDVDLGNRSYPIYIGSRLLDQPDLLQRHIHGKRVLVVTNTTIAPIYLDKVVSAITHENPNVSVESVILPDGEKYKNMDVLMKVFDKAIESRLDRRCTFIALGGGVIGDMCGYAAASFLRGVNFIQIPTTVMAQVDSSVGGKTGINHSLGKNLIGAFYQPQCVLIDTNTLNTLPERELASGFAEVIKYGLIRDAEFFEWQEKNMKALMARDPDALAYAIKRSCENKAEVVSLDEKESGLRATLNLGHTFGHAIETGFGYGVWLHGEAVAAGMVMAIDMSYRLGWIDESIVKRAENILKQAKLPTAPPETMTVEMFKSVMAVDKKVADGLLRLILLKGPLGNCVFTGEYDRKALDETLQAFCKS</sequence>
<comment type="caution">
    <text evidence="1">The sequence shown here is derived from an EMBL/GenBank/DDBJ whole genome shotgun (WGS) entry which is preliminary data.</text>
</comment>
<evidence type="ECO:0000313" key="2">
    <source>
        <dbReference type="Proteomes" id="UP000828048"/>
    </source>
</evidence>
<gene>
    <name evidence="1" type="ORF">Vadar_003216</name>
</gene>
<dbReference type="Proteomes" id="UP000828048">
    <property type="component" value="Chromosome 8"/>
</dbReference>
<organism evidence="1 2">
    <name type="scientific">Vaccinium darrowii</name>
    <dbReference type="NCBI Taxonomy" id="229202"/>
    <lineage>
        <taxon>Eukaryota</taxon>
        <taxon>Viridiplantae</taxon>
        <taxon>Streptophyta</taxon>
        <taxon>Embryophyta</taxon>
        <taxon>Tracheophyta</taxon>
        <taxon>Spermatophyta</taxon>
        <taxon>Magnoliopsida</taxon>
        <taxon>eudicotyledons</taxon>
        <taxon>Gunneridae</taxon>
        <taxon>Pentapetalae</taxon>
        <taxon>asterids</taxon>
        <taxon>Ericales</taxon>
        <taxon>Ericaceae</taxon>
        <taxon>Vaccinioideae</taxon>
        <taxon>Vaccinieae</taxon>
        <taxon>Vaccinium</taxon>
    </lineage>
</organism>
<evidence type="ECO:0000313" key="1">
    <source>
        <dbReference type="EMBL" id="KAH7850804.1"/>
    </source>
</evidence>